<dbReference type="AlphaFoldDB" id="A0AAU9QIX3"/>
<sequence length="54" mass="6441">MLFLCTQYTLLKILIKRFTKNSVIELDIFFHKLCRAFKINLIGLQFDDKTFSNP</sequence>
<organism evidence="1 2">
    <name type="scientific">Vibrio jasicida</name>
    <dbReference type="NCBI Taxonomy" id="766224"/>
    <lineage>
        <taxon>Bacteria</taxon>
        <taxon>Pseudomonadati</taxon>
        <taxon>Pseudomonadota</taxon>
        <taxon>Gammaproteobacteria</taxon>
        <taxon>Vibrionales</taxon>
        <taxon>Vibrionaceae</taxon>
        <taxon>Vibrio</taxon>
    </lineage>
</organism>
<reference evidence="1" key="1">
    <citation type="submission" date="2022-01" db="EMBL/GenBank/DDBJ databases">
        <authorList>
            <person name="Lagorce A."/>
        </authorList>
    </citation>
    <scope>NUCLEOTIDE SEQUENCE</scope>
    <source>
        <strain evidence="1">Th15_F1_A12</strain>
    </source>
</reference>
<dbReference type="Proteomes" id="UP001295462">
    <property type="component" value="Unassembled WGS sequence"/>
</dbReference>
<comment type="caution">
    <text evidence="1">The sequence shown here is derived from an EMBL/GenBank/DDBJ whole genome shotgun (WGS) entry which is preliminary data.</text>
</comment>
<gene>
    <name evidence="1" type="ORF">THF1A12_20126</name>
</gene>
<protein>
    <submittedName>
        <fullName evidence="1">Uncharacterized protein</fullName>
    </submittedName>
</protein>
<proteinExistence type="predicted"/>
<evidence type="ECO:0000313" key="2">
    <source>
        <dbReference type="Proteomes" id="UP001295462"/>
    </source>
</evidence>
<accession>A0AAU9QIX3</accession>
<evidence type="ECO:0000313" key="1">
    <source>
        <dbReference type="EMBL" id="CAH1584909.1"/>
    </source>
</evidence>
<dbReference type="EMBL" id="CAKMUD010000072">
    <property type="protein sequence ID" value="CAH1584909.1"/>
    <property type="molecule type" value="Genomic_DNA"/>
</dbReference>
<name>A0AAU9QIX3_9VIBR</name>